<dbReference type="AlphaFoldDB" id="A0A9P0B412"/>
<protein>
    <submittedName>
        <fullName evidence="3">Uncharacterized protein</fullName>
    </submittedName>
</protein>
<keyword evidence="2" id="KW-0964">Secreted</keyword>
<dbReference type="InterPro" id="IPR036383">
    <property type="entry name" value="TSP1_rpt_sf"/>
</dbReference>
<dbReference type="PANTHER" id="PTHR13723">
    <property type="entry name" value="ADAMTS A DISINTEGRIN AND METALLOPROTEASE WITH THROMBOSPONDIN MOTIFS PROTEASE"/>
    <property type="match status" value="1"/>
</dbReference>
<proteinExistence type="predicted"/>
<dbReference type="OrthoDB" id="412680at2759"/>
<evidence type="ECO:0000256" key="1">
    <source>
        <dbReference type="ARBA" id="ARBA00004613"/>
    </source>
</evidence>
<dbReference type="SUPFAM" id="SSF82895">
    <property type="entry name" value="TSP-1 type 1 repeat"/>
    <property type="match status" value="1"/>
</dbReference>
<reference evidence="3" key="1">
    <citation type="submission" date="2021-12" db="EMBL/GenBank/DDBJ databases">
        <authorList>
            <person name="King R."/>
        </authorList>
    </citation>
    <scope>NUCLEOTIDE SEQUENCE</scope>
</reference>
<sequence>MAMRRRFVLVVCGYNKPMDMFEVVSEDDEKIGEFLNNIQHNDEFFARFRFSKPFVRRIVDLIRPVIANPTNTKNETKKRQILGNPPTPKISSILNETRQSKQYLRIFQISWYETYKWLYENIYKQTPVAQNINIINIINQLVLYGSRLCPIFFIWGQYWINLADVCFYEPENVGYYYKYAELSKETIYKPKYHWELLEWSDCSQKCGSGIQTAKYDCVEEKSGKVSPSFCKDTPTPQAEPKKCNERPCATNHATCQAVSLTFSSMFRWKVGNWGKCHACKDKSGVRIREVECVREAAHPGAQDVLVEDSECREVKPGTRELCDAHSTCSRKRHTDNLPDHMMKTIKLQTRSVLRKREGCSSDKTTTNLPKISLKVGEIVKDRIPPDEIKLVKIPFRQSHLSFNMSDNAFESMGDEVADTLDLNNAKIVTGAPAAKLLASAEEENCTITTKK</sequence>
<keyword evidence="4" id="KW-1185">Reference proteome</keyword>
<dbReference type="InterPro" id="IPR050439">
    <property type="entry name" value="ADAMTS_ADAMTS-like"/>
</dbReference>
<name>A0A9P0B412_BRAAE</name>
<accession>A0A9P0B412</accession>
<dbReference type="Proteomes" id="UP001154078">
    <property type="component" value="Chromosome 3"/>
</dbReference>
<evidence type="ECO:0000256" key="2">
    <source>
        <dbReference type="ARBA" id="ARBA00022525"/>
    </source>
</evidence>
<dbReference type="EMBL" id="OV121134">
    <property type="protein sequence ID" value="CAH0553697.1"/>
    <property type="molecule type" value="Genomic_DNA"/>
</dbReference>
<dbReference type="Gene3D" id="2.20.100.10">
    <property type="entry name" value="Thrombospondin type-1 (TSP1) repeat"/>
    <property type="match status" value="1"/>
</dbReference>
<evidence type="ECO:0000313" key="3">
    <source>
        <dbReference type="EMBL" id="CAH0553697.1"/>
    </source>
</evidence>
<organism evidence="3 4">
    <name type="scientific">Brassicogethes aeneus</name>
    <name type="common">Rape pollen beetle</name>
    <name type="synonym">Meligethes aeneus</name>
    <dbReference type="NCBI Taxonomy" id="1431903"/>
    <lineage>
        <taxon>Eukaryota</taxon>
        <taxon>Metazoa</taxon>
        <taxon>Ecdysozoa</taxon>
        <taxon>Arthropoda</taxon>
        <taxon>Hexapoda</taxon>
        <taxon>Insecta</taxon>
        <taxon>Pterygota</taxon>
        <taxon>Neoptera</taxon>
        <taxon>Endopterygota</taxon>
        <taxon>Coleoptera</taxon>
        <taxon>Polyphaga</taxon>
        <taxon>Cucujiformia</taxon>
        <taxon>Nitidulidae</taxon>
        <taxon>Meligethinae</taxon>
        <taxon>Brassicogethes</taxon>
    </lineage>
</organism>
<dbReference type="GO" id="GO:0005576">
    <property type="term" value="C:extracellular region"/>
    <property type="evidence" value="ECO:0007669"/>
    <property type="project" value="UniProtKB-SubCell"/>
</dbReference>
<gene>
    <name evidence="3" type="ORF">MELIAE_LOCUS5623</name>
</gene>
<dbReference type="PANTHER" id="PTHR13723:SF281">
    <property type="entry name" value="PAPILIN"/>
    <property type="match status" value="1"/>
</dbReference>
<dbReference type="PROSITE" id="PS50092">
    <property type="entry name" value="TSP1"/>
    <property type="match status" value="1"/>
</dbReference>
<dbReference type="Pfam" id="PF19030">
    <property type="entry name" value="TSP1_ADAMTS"/>
    <property type="match status" value="1"/>
</dbReference>
<dbReference type="InterPro" id="IPR000884">
    <property type="entry name" value="TSP1_rpt"/>
</dbReference>
<comment type="subcellular location">
    <subcellularLocation>
        <location evidence="1">Secreted</location>
    </subcellularLocation>
</comment>
<evidence type="ECO:0000313" key="4">
    <source>
        <dbReference type="Proteomes" id="UP001154078"/>
    </source>
</evidence>